<dbReference type="Gene3D" id="3.40.50.80">
    <property type="entry name" value="Nucleotide-binding domain of ferredoxin-NADP reductase (FNR) module"/>
    <property type="match status" value="1"/>
</dbReference>
<dbReference type="InterPro" id="IPR008333">
    <property type="entry name" value="Cbr1-like_FAD-bd_dom"/>
</dbReference>
<dbReference type="Proteomes" id="UP001596101">
    <property type="component" value="Unassembled WGS sequence"/>
</dbReference>
<dbReference type="InterPro" id="IPR012675">
    <property type="entry name" value="Beta-grasp_dom_sf"/>
</dbReference>
<dbReference type="PROSITE" id="PS00197">
    <property type="entry name" value="2FE2S_FER_1"/>
    <property type="match status" value="1"/>
</dbReference>
<dbReference type="RefSeq" id="WP_379751677.1">
    <property type="nucleotide sequence ID" value="NZ_JBHSMR010000004.1"/>
</dbReference>
<dbReference type="InterPro" id="IPR001041">
    <property type="entry name" value="2Fe-2S_ferredoxin-type"/>
</dbReference>
<evidence type="ECO:0000256" key="1">
    <source>
        <dbReference type="ARBA" id="ARBA00022448"/>
    </source>
</evidence>
<feature type="domain" description="FAD-binding FR-type" evidence="6">
    <location>
        <begin position="102"/>
        <end position="202"/>
    </location>
</feature>
<comment type="caution">
    <text evidence="7">The sequence shown here is derived from an EMBL/GenBank/DDBJ whole genome shotgun (WGS) entry which is preliminary data.</text>
</comment>
<evidence type="ECO:0000256" key="3">
    <source>
        <dbReference type="ARBA" id="ARBA00022827"/>
    </source>
</evidence>
<keyword evidence="4" id="KW-0408">Iron</keyword>
<dbReference type="InterPro" id="IPR001433">
    <property type="entry name" value="OxRdtase_FAD/NAD-bd"/>
</dbReference>
<dbReference type="Pfam" id="PF00111">
    <property type="entry name" value="Fer2"/>
    <property type="match status" value="1"/>
</dbReference>
<dbReference type="PROSITE" id="PS51384">
    <property type="entry name" value="FAD_FR"/>
    <property type="match status" value="1"/>
</dbReference>
<dbReference type="InterPro" id="IPR039261">
    <property type="entry name" value="FNR_nucleotide-bd"/>
</dbReference>
<organism evidence="7 8">
    <name type="scientific">Massilia suwonensis</name>
    <dbReference type="NCBI Taxonomy" id="648895"/>
    <lineage>
        <taxon>Bacteria</taxon>
        <taxon>Pseudomonadati</taxon>
        <taxon>Pseudomonadota</taxon>
        <taxon>Betaproteobacteria</taxon>
        <taxon>Burkholderiales</taxon>
        <taxon>Oxalobacteraceae</taxon>
        <taxon>Telluria group</taxon>
        <taxon>Massilia</taxon>
    </lineage>
</organism>
<protein>
    <submittedName>
        <fullName evidence="7">NADH:ubiquinone reductase (Na(+)-transporting) subunit F</fullName>
    </submittedName>
</protein>
<evidence type="ECO:0000256" key="2">
    <source>
        <dbReference type="ARBA" id="ARBA00022630"/>
    </source>
</evidence>
<dbReference type="EMBL" id="JBHSMR010000004">
    <property type="protein sequence ID" value="MFC5477080.1"/>
    <property type="molecule type" value="Genomic_DNA"/>
</dbReference>
<dbReference type="Gene3D" id="3.10.20.30">
    <property type="match status" value="1"/>
</dbReference>
<dbReference type="PROSITE" id="PS51085">
    <property type="entry name" value="2FE2S_FER_2"/>
    <property type="match status" value="1"/>
</dbReference>
<proteinExistence type="predicted"/>
<dbReference type="InterPro" id="IPR006058">
    <property type="entry name" value="2Fe2S_fd_BS"/>
</dbReference>
<dbReference type="Pfam" id="PF00970">
    <property type="entry name" value="FAD_binding_6"/>
    <property type="match status" value="1"/>
</dbReference>
<keyword evidence="3" id="KW-0274">FAD</keyword>
<evidence type="ECO:0000259" key="6">
    <source>
        <dbReference type="PROSITE" id="PS51384"/>
    </source>
</evidence>
<keyword evidence="2" id="KW-0285">Flavoprotein</keyword>
<dbReference type="PRINTS" id="PR00410">
    <property type="entry name" value="PHEHYDRXLASE"/>
</dbReference>
<reference evidence="8" key="1">
    <citation type="journal article" date="2019" name="Int. J. Syst. Evol. Microbiol.">
        <title>The Global Catalogue of Microorganisms (GCM) 10K type strain sequencing project: providing services to taxonomists for standard genome sequencing and annotation.</title>
        <authorList>
            <consortium name="The Broad Institute Genomics Platform"/>
            <consortium name="The Broad Institute Genome Sequencing Center for Infectious Disease"/>
            <person name="Wu L."/>
            <person name="Ma J."/>
        </authorList>
    </citation>
    <scope>NUCLEOTIDE SEQUENCE [LARGE SCALE GENOMIC DNA]</scope>
    <source>
        <strain evidence="8">CCUG 43111</strain>
    </source>
</reference>
<evidence type="ECO:0000313" key="7">
    <source>
        <dbReference type="EMBL" id="MFC5477080.1"/>
    </source>
</evidence>
<dbReference type="CDD" id="cd00207">
    <property type="entry name" value="fer2"/>
    <property type="match status" value="1"/>
</dbReference>
<sequence length="354" mass="38867">MNARMCIEPLSQTVEVEAGQTLLDAALRAGVYIPHACLHGLCGTCKVQVVEGEVDIGDASPFALMDFERDEGKCLACVATASCDIVIEAEIDEEPDAEMHPMQDFTGTVAKIVDLTPTAKGVYIELDGDGIDFQAGQYVNLHVPGLDQPRAFSLANAPSQKRMIELNIRNVPGGQATGYIHNQLREGDRLRLNGPYGRFFVRRSAPEKLLFLAGGTGLSSPKSMILDLLERGETRAITLVYGARHRAELYDDALFRDLAARHPNFTYVPALSAPAESDAWEGETGFVHEVAVRHFGGDFRQHKAYMCGPPVMIDACITTLIRGRLFERDMYMEKFISAADSESTARRSPLFKAI</sequence>
<keyword evidence="1" id="KW-0813">Transport</keyword>
<dbReference type="InterPro" id="IPR036010">
    <property type="entry name" value="2Fe-2S_ferredoxin-like_sf"/>
</dbReference>
<dbReference type="PANTHER" id="PTHR43644:SF1">
    <property type="entry name" value="NAD(P)H-FLAVIN REDUCTASE"/>
    <property type="match status" value="1"/>
</dbReference>
<name>A0ABW0MG76_9BURK</name>
<evidence type="ECO:0000313" key="8">
    <source>
        <dbReference type="Proteomes" id="UP001596101"/>
    </source>
</evidence>
<keyword evidence="8" id="KW-1185">Reference proteome</keyword>
<evidence type="ECO:0000259" key="5">
    <source>
        <dbReference type="PROSITE" id="PS51085"/>
    </source>
</evidence>
<dbReference type="InterPro" id="IPR017938">
    <property type="entry name" value="Riboflavin_synthase-like_b-brl"/>
</dbReference>
<dbReference type="Gene3D" id="2.40.30.10">
    <property type="entry name" value="Translation factors"/>
    <property type="match status" value="1"/>
</dbReference>
<dbReference type="PANTHER" id="PTHR43644">
    <property type="entry name" value="NA(+)-TRANSLOCATING NADH-QUINONE REDUCTASE SUBUNIT"/>
    <property type="match status" value="1"/>
</dbReference>
<accession>A0ABW0MG76</accession>
<gene>
    <name evidence="7" type="ORF">ACFPQ5_02685</name>
</gene>
<dbReference type="SUPFAM" id="SSF63380">
    <property type="entry name" value="Riboflavin synthase domain-like"/>
    <property type="match status" value="1"/>
</dbReference>
<dbReference type="SUPFAM" id="SSF52343">
    <property type="entry name" value="Ferredoxin reductase-like, C-terminal NADP-linked domain"/>
    <property type="match status" value="1"/>
</dbReference>
<feature type="domain" description="2Fe-2S ferredoxin-type" evidence="5">
    <location>
        <begin position="3"/>
        <end position="93"/>
    </location>
</feature>
<dbReference type="SUPFAM" id="SSF54292">
    <property type="entry name" value="2Fe-2S ferredoxin-like"/>
    <property type="match status" value="1"/>
</dbReference>
<dbReference type="InterPro" id="IPR017927">
    <property type="entry name" value="FAD-bd_FR_type"/>
</dbReference>
<dbReference type="Pfam" id="PF00175">
    <property type="entry name" value="NAD_binding_1"/>
    <property type="match status" value="1"/>
</dbReference>
<dbReference type="CDD" id="cd06211">
    <property type="entry name" value="phenol_2-monooxygenase_like"/>
    <property type="match status" value="1"/>
</dbReference>
<evidence type="ECO:0000256" key="4">
    <source>
        <dbReference type="ARBA" id="ARBA00023004"/>
    </source>
</evidence>